<organism evidence="1 2">
    <name type="scientific">Suillus luteus UH-Slu-Lm8-n1</name>
    <dbReference type="NCBI Taxonomy" id="930992"/>
    <lineage>
        <taxon>Eukaryota</taxon>
        <taxon>Fungi</taxon>
        <taxon>Dikarya</taxon>
        <taxon>Basidiomycota</taxon>
        <taxon>Agaricomycotina</taxon>
        <taxon>Agaricomycetes</taxon>
        <taxon>Agaricomycetidae</taxon>
        <taxon>Boletales</taxon>
        <taxon>Suillineae</taxon>
        <taxon>Suillaceae</taxon>
        <taxon>Suillus</taxon>
    </lineage>
</organism>
<accession>A0A0C9ZD86</accession>
<feature type="non-terminal residue" evidence="1">
    <location>
        <position position="1"/>
    </location>
</feature>
<evidence type="ECO:0000313" key="1">
    <source>
        <dbReference type="EMBL" id="KIK35455.1"/>
    </source>
</evidence>
<keyword evidence="2" id="KW-1185">Reference proteome</keyword>
<dbReference type="EMBL" id="KN835622">
    <property type="protein sequence ID" value="KIK35455.1"/>
    <property type="molecule type" value="Genomic_DNA"/>
</dbReference>
<protein>
    <submittedName>
        <fullName evidence="1">Uncharacterized protein</fullName>
    </submittedName>
</protein>
<reference evidence="2" key="2">
    <citation type="submission" date="2015-01" db="EMBL/GenBank/DDBJ databases">
        <title>Evolutionary Origins and Diversification of the Mycorrhizal Mutualists.</title>
        <authorList>
            <consortium name="DOE Joint Genome Institute"/>
            <consortium name="Mycorrhizal Genomics Consortium"/>
            <person name="Kohler A."/>
            <person name="Kuo A."/>
            <person name="Nagy L.G."/>
            <person name="Floudas D."/>
            <person name="Copeland A."/>
            <person name="Barry K.W."/>
            <person name="Cichocki N."/>
            <person name="Veneault-Fourrey C."/>
            <person name="LaButti K."/>
            <person name="Lindquist E.A."/>
            <person name="Lipzen A."/>
            <person name="Lundell T."/>
            <person name="Morin E."/>
            <person name="Murat C."/>
            <person name="Riley R."/>
            <person name="Ohm R."/>
            <person name="Sun H."/>
            <person name="Tunlid A."/>
            <person name="Henrissat B."/>
            <person name="Grigoriev I.V."/>
            <person name="Hibbett D.S."/>
            <person name="Martin F."/>
        </authorList>
    </citation>
    <scope>NUCLEOTIDE SEQUENCE [LARGE SCALE GENOMIC DNA]</scope>
    <source>
        <strain evidence="2">UH-Slu-Lm8-n1</strain>
    </source>
</reference>
<dbReference type="InterPro" id="IPR050235">
    <property type="entry name" value="CK1_Ser-Thr_kinase"/>
</dbReference>
<evidence type="ECO:0000313" key="2">
    <source>
        <dbReference type="Proteomes" id="UP000054485"/>
    </source>
</evidence>
<name>A0A0C9ZD86_9AGAM</name>
<dbReference type="PANTHER" id="PTHR11909">
    <property type="entry name" value="CASEIN KINASE-RELATED"/>
    <property type="match status" value="1"/>
</dbReference>
<dbReference type="HOGENOM" id="CLU_2055394_0_0_1"/>
<gene>
    <name evidence="1" type="ORF">CY34DRAFT_96050</name>
</gene>
<dbReference type="AlphaFoldDB" id="A0A0C9ZD86"/>
<proteinExistence type="predicted"/>
<dbReference type="OrthoDB" id="1932208at2759"/>
<dbReference type="InterPro" id="IPR011009">
    <property type="entry name" value="Kinase-like_dom_sf"/>
</dbReference>
<dbReference type="STRING" id="930992.A0A0C9ZD86"/>
<dbReference type="SUPFAM" id="SSF56112">
    <property type="entry name" value="Protein kinase-like (PK-like)"/>
    <property type="match status" value="1"/>
</dbReference>
<dbReference type="Gene3D" id="1.10.510.10">
    <property type="entry name" value="Transferase(Phosphotransferase) domain 1"/>
    <property type="match status" value="1"/>
</dbReference>
<dbReference type="Proteomes" id="UP000054485">
    <property type="component" value="Unassembled WGS sequence"/>
</dbReference>
<dbReference type="InParanoid" id="A0A0C9ZD86"/>
<reference evidence="1 2" key="1">
    <citation type="submission" date="2014-04" db="EMBL/GenBank/DDBJ databases">
        <authorList>
            <consortium name="DOE Joint Genome Institute"/>
            <person name="Kuo A."/>
            <person name="Ruytinx J."/>
            <person name="Rineau F."/>
            <person name="Colpaert J."/>
            <person name="Kohler A."/>
            <person name="Nagy L.G."/>
            <person name="Floudas D."/>
            <person name="Copeland A."/>
            <person name="Barry K.W."/>
            <person name="Cichocki N."/>
            <person name="Veneault-Fourrey C."/>
            <person name="LaButti K."/>
            <person name="Lindquist E.A."/>
            <person name="Lipzen A."/>
            <person name="Lundell T."/>
            <person name="Morin E."/>
            <person name="Murat C."/>
            <person name="Sun H."/>
            <person name="Tunlid A."/>
            <person name="Henrissat B."/>
            <person name="Grigoriev I.V."/>
            <person name="Hibbett D.S."/>
            <person name="Martin F."/>
            <person name="Nordberg H.P."/>
            <person name="Cantor M.N."/>
            <person name="Hua S.X."/>
        </authorList>
    </citation>
    <scope>NUCLEOTIDE SEQUENCE [LARGE SCALE GENOMIC DNA]</scope>
    <source>
        <strain evidence="1 2">UH-Slu-Lm8-n1</strain>
    </source>
</reference>
<sequence>LTSTPAFVSINNHLRIEPSCYDDLKSLLYILMYFLQGSLLWLTSDQEKLSSSFILKHKVNTTIKDLYCRIPVKFTTMLIYIHSLVFSEDPNKENAVSFPFTLGCALITSMSLDRTCHLSL</sequence>